<evidence type="ECO:0000256" key="1">
    <source>
        <dbReference type="ARBA" id="ARBA00001947"/>
    </source>
</evidence>
<keyword evidence="8" id="KW-1185">Reference proteome</keyword>
<evidence type="ECO:0000256" key="3">
    <source>
        <dbReference type="ARBA" id="ARBA00022723"/>
    </source>
</evidence>
<dbReference type="SUPFAM" id="SSF51556">
    <property type="entry name" value="Metallo-dependent hydrolases"/>
    <property type="match status" value="1"/>
</dbReference>
<evidence type="ECO:0000256" key="5">
    <source>
        <dbReference type="PIRSR" id="PIRSR611778-50"/>
    </source>
</evidence>
<dbReference type="InterPro" id="IPR032466">
    <property type="entry name" value="Metal_Hydrolase"/>
</dbReference>
<dbReference type="InterPro" id="IPR011778">
    <property type="entry name" value="Hydantoinase/dihydroPyrase"/>
</dbReference>
<comment type="caution">
    <text evidence="7">The sequence shown here is derived from an EMBL/GenBank/DDBJ whole genome shotgun (WGS) entry which is preliminary data.</text>
</comment>
<dbReference type="OrthoDB" id="9765462at2"/>
<comment type="similarity">
    <text evidence="2">Belongs to the metallo-dependent hydrolases superfamily. Hydantoinase/dihydropyrimidinase family.</text>
</comment>
<gene>
    <name evidence="7" type="ORF">LF1_26670</name>
</gene>
<dbReference type="AlphaFoldDB" id="A0A5B1CG03"/>
<dbReference type="InterPro" id="IPR011059">
    <property type="entry name" value="Metal-dep_hydrolase_composite"/>
</dbReference>
<dbReference type="GO" id="GO:0005829">
    <property type="term" value="C:cytosol"/>
    <property type="evidence" value="ECO:0007669"/>
    <property type="project" value="TreeGrafter"/>
</dbReference>
<feature type="domain" description="Amidohydrolase-related" evidence="6">
    <location>
        <begin position="53"/>
        <end position="441"/>
    </location>
</feature>
<comment type="cofactor">
    <cofactor evidence="1">
        <name>Zn(2+)</name>
        <dbReference type="ChEBI" id="CHEBI:29105"/>
    </cofactor>
</comment>
<keyword evidence="3" id="KW-0479">Metal-binding</keyword>
<dbReference type="SUPFAM" id="SSF51338">
    <property type="entry name" value="Composite domain of metallo-dependent hydrolases"/>
    <property type="match status" value="1"/>
</dbReference>
<comment type="PTM">
    <text evidence="5">Carbamylation allows a single lysine to coordinate two divalent metal cations.</text>
</comment>
<dbReference type="PANTHER" id="PTHR11647">
    <property type="entry name" value="HYDRANTOINASE/DIHYDROPYRIMIDINASE FAMILY MEMBER"/>
    <property type="match status" value="1"/>
</dbReference>
<name>A0A5B1CG03_9BACT</name>
<dbReference type="InterPro" id="IPR006680">
    <property type="entry name" value="Amidohydro-rel"/>
</dbReference>
<dbReference type="CDD" id="cd01314">
    <property type="entry name" value="D-HYD"/>
    <property type="match status" value="1"/>
</dbReference>
<reference evidence="7 8" key="1">
    <citation type="submission" date="2019-08" db="EMBL/GenBank/DDBJ databases">
        <title>Deep-cultivation of Planctomycetes and their phenomic and genomic characterization uncovers novel biology.</title>
        <authorList>
            <person name="Wiegand S."/>
            <person name="Jogler M."/>
            <person name="Boedeker C."/>
            <person name="Pinto D."/>
            <person name="Vollmers J."/>
            <person name="Rivas-Marin E."/>
            <person name="Kohn T."/>
            <person name="Peeters S.H."/>
            <person name="Heuer A."/>
            <person name="Rast P."/>
            <person name="Oberbeckmann S."/>
            <person name="Bunk B."/>
            <person name="Jeske O."/>
            <person name="Meyerdierks A."/>
            <person name="Storesund J.E."/>
            <person name="Kallscheuer N."/>
            <person name="Luecker S."/>
            <person name="Lage O.M."/>
            <person name="Pohl T."/>
            <person name="Merkel B.J."/>
            <person name="Hornburger P."/>
            <person name="Mueller R.-W."/>
            <person name="Bruemmer F."/>
            <person name="Labrenz M."/>
            <person name="Spormann A.M."/>
            <person name="Op Den Camp H."/>
            <person name="Overmann J."/>
            <person name="Amann R."/>
            <person name="Jetten M.S.M."/>
            <person name="Mascher T."/>
            <person name="Medema M.H."/>
            <person name="Devos D.P."/>
            <person name="Kaster A.-K."/>
            <person name="Ovreas L."/>
            <person name="Rohde M."/>
            <person name="Galperin M.Y."/>
            <person name="Jogler C."/>
        </authorList>
    </citation>
    <scope>NUCLEOTIDE SEQUENCE [LARGE SCALE GENOMIC DNA]</scope>
    <source>
        <strain evidence="7 8">LF1</strain>
    </source>
</reference>
<organism evidence="7 8">
    <name type="scientific">Rubripirellula obstinata</name>
    <dbReference type="NCBI Taxonomy" id="406547"/>
    <lineage>
        <taxon>Bacteria</taxon>
        <taxon>Pseudomonadati</taxon>
        <taxon>Planctomycetota</taxon>
        <taxon>Planctomycetia</taxon>
        <taxon>Pirellulales</taxon>
        <taxon>Pirellulaceae</taxon>
        <taxon>Rubripirellula</taxon>
    </lineage>
</organism>
<sequence length="465" mass="51067">MTLLIKNGRIITADQDYLADILVEGETITQIDTLIEPRNEIEADEIIDASGKYVFPGFIDPHVHIYLPFMGTYAKDTYDSGSRAALLGGTTTLIEMCCPSRDEDLVEAYELWKSKAVGISACDFSFHMGISHFDEDTPEQINRIVDDGITSLKVFLAYKGALGVTDDELYQTCKVAKELNLVVTAHCENADLVAQLQNELVAAGKLGPEFHEPSRPVTVEASGVHHFCTFLEMTGASGYIVHTSCRDAVEAAMPFRARGVDVQLETVIPYLVMDSSYAERPDFEGAKYVMSPPIRDVSHQRYLWDAIASGTISTVATDHAPFDFAGQKEMGRPPESDFTKIPNGIPSVQHRPVLLYSYGVATGRIDLHRFVELVSTAAAKQFGMFPRKGTIQIGGDADLVVWDPTYKGTITDDTRAMDTDYEAFEGFEITGRADVVTCRGQVSVRDGIFVGELGHGQLVPRNRGG</sequence>
<dbReference type="EC" id="3.5.2.-" evidence="7"/>
<dbReference type="GO" id="GO:0046872">
    <property type="term" value="F:metal ion binding"/>
    <property type="evidence" value="ECO:0007669"/>
    <property type="project" value="UniProtKB-KW"/>
</dbReference>
<dbReference type="NCBIfam" id="TIGR02033">
    <property type="entry name" value="D-hydantoinase"/>
    <property type="match status" value="1"/>
</dbReference>
<dbReference type="Proteomes" id="UP000322699">
    <property type="component" value="Unassembled WGS sequence"/>
</dbReference>
<dbReference type="RefSeq" id="WP_068263147.1">
    <property type="nucleotide sequence ID" value="NZ_LWSK01000044.1"/>
</dbReference>
<accession>A0A5B1CG03</accession>
<dbReference type="FunFam" id="3.20.20.140:FF:000174">
    <property type="entry name" value="Dihydropyrimidinase-related protein 2"/>
    <property type="match status" value="1"/>
</dbReference>
<dbReference type="InterPro" id="IPR050378">
    <property type="entry name" value="Metallo-dep_Hydrolases_sf"/>
</dbReference>
<evidence type="ECO:0000259" key="6">
    <source>
        <dbReference type="Pfam" id="PF01979"/>
    </source>
</evidence>
<keyword evidence="4 7" id="KW-0378">Hydrolase</keyword>
<dbReference type="PANTHER" id="PTHR11647:SF1">
    <property type="entry name" value="COLLAPSIN RESPONSE MEDIATOR PROTEIN"/>
    <property type="match status" value="1"/>
</dbReference>
<feature type="modified residue" description="N6-carboxylysine" evidence="5">
    <location>
        <position position="153"/>
    </location>
</feature>
<evidence type="ECO:0000256" key="4">
    <source>
        <dbReference type="ARBA" id="ARBA00022801"/>
    </source>
</evidence>
<evidence type="ECO:0000313" key="8">
    <source>
        <dbReference type="Proteomes" id="UP000322699"/>
    </source>
</evidence>
<evidence type="ECO:0000256" key="2">
    <source>
        <dbReference type="ARBA" id="ARBA00008829"/>
    </source>
</evidence>
<evidence type="ECO:0000313" key="7">
    <source>
        <dbReference type="EMBL" id="KAA1260128.1"/>
    </source>
</evidence>
<dbReference type="Gene3D" id="3.20.20.140">
    <property type="entry name" value="Metal-dependent hydrolases"/>
    <property type="match status" value="1"/>
</dbReference>
<dbReference type="GO" id="GO:0016812">
    <property type="term" value="F:hydrolase activity, acting on carbon-nitrogen (but not peptide) bonds, in cyclic amides"/>
    <property type="evidence" value="ECO:0007669"/>
    <property type="project" value="TreeGrafter"/>
</dbReference>
<dbReference type="Pfam" id="PF01979">
    <property type="entry name" value="Amidohydro_1"/>
    <property type="match status" value="1"/>
</dbReference>
<proteinExistence type="inferred from homology"/>
<dbReference type="Gene3D" id="2.30.40.10">
    <property type="entry name" value="Urease, subunit C, domain 1"/>
    <property type="match status" value="1"/>
</dbReference>
<protein>
    <submittedName>
        <fullName evidence="7">D-hydantoinase</fullName>
        <ecNumber evidence="7">3.5.2.-</ecNumber>
    </submittedName>
</protein>
<dbReference type="EMBL" id="VRLW01000001">
    <property type="protein sequence ID" value="KAA1260128.1"/>
    <property type="molecule type" value="Genomic_DNA"/>
</dbReference>